<reference evidence="7 8" key="1">
    <citation type="submission" date="2018-12" db="EMBL/GenBank/DDBJ databases">
        <title>Genome Sequence of Candidatus Viridilinea halotolerans isolated from saline sulfide-rich spring.</title>
        <authorList>
            <person name="Grouzdev D.S."/>
            <person name="Burganskaya E.I."/>
            <person name="Krutkina M.S."/>
            <person name="Sukhacheva M.V."/>
            <person name="Gorlenko V.M."/>
        </authorList>
    </citation>
    <scope>NUCLEOTIDE SEQUENCE [LARGE SCALE GENOMIC DNA]</scope>
    <source>
        <strain evidence="7">Chok-6</strain>
    </source>
</reference>
<evidence type="ECO:0000256" key="5">
    <source>
        <dbReference type="ARBA" id="ARBA00033164"/>
    </source>
</evidence>
<dbReference type="PANTHER" id="PTHR21600:SF44">
    <property type="entry name" value="RIBOSOMAL LARGE SUBUNIT PSEUDOURIDINE SYNTHASE D"/>
    <property type="match status" value="1"/>
</dbReference>
<accession>A0A426TXG0</accession>
<dbReference type="Proteomes" id="UP000280307">
    <property type="component" value="Unassembled WGS sequence"/>
</dbReference>
<gene>
    <name evidence="7" type="ORF">EI684_13425</name>
</gene>
<keyword evidence="3" id="KW-0413">Isomerase</keyword>
<organism evidence="7 8">
    <name type="scientific">Candidatus Viridilinea halotolerans</name>
    <dbReference type="NCBI Taxonomy" id="2491704"/>
    <lineage>
        <taxon>Bacteria</taxon>
        <taxon>Bacillati</taxon>
        <taxon>Chloroflexota</taxon>
        <taxon>Chloroflexia</taxon>
        <taxon>Chloroflexales</taxon>
        <taxon>Chloroflexineae</taxon>
        <taxon>Oscillochloridaceae</taxon>
        <taxon>Candidatus Viridilinea</taxon>
    </lineage>
</organism>
<dbReference type="InterPro" id="IPR020103">
    <property type="entry name" value="PsdUridine_synth_cat_dom_sf"/>
</dbReference>
<evidence type="ECO:0000256" key="2">
    <source>
        <dbReference type="ARBA" id="ARBA00010876"/>
    </source>
</evidence>
<evidence type="ECO:0000256" key="4">
    <source>
        <dbReference type="ARBA" id="ARBA00031870"/>
    </source>
</evidence>
<dbReference type="EMBL" id="RSAS01000528">
    <property type="protein sequence ID" value="RRR70379.1"/>
    <property type="molecule type" value="Genomic_DNA"/>
</dbReference>
<dbReference type="GO" id="GO:0009982">
    <property type="term" value="F:pseudouridine synthase activity"/>
    <property type="evidence" value="ECO:0007669"/>
    <property type="project" value="InterPro"/>
</dbReference>
<dbReference type="GO" id="GO:0140098">
    <property type="term" value="F:catalytic activity, acting on RNA"/>
    <property type="evidence" value="ECO:0007669"/>
    <property type="project" value="UniProtKB-ARBA"/>
</dbReference>
<evidence type="ECO:0000256" key="3">
    <source>
        <dbReference type="ARBA" id="ARBA00023235"/>
    </source>
</evidence>
<evidence type="ECO:0000256" key="1">
    <source>
        <dbReference type="ARBA" id="ARBA00000073"/>
    </source>
</evidence>
<evidence type="ECO:0000259" key="6">
    <source>
        <dbReference type="Pfam" id="PF00849"/>
    </source>
</evidence>
<feature type="domain" description="Pseudouridine synthase RsuA/RluA-like" evidence="6">
    <location>
        <begin position="89"/>
        <end position="251"/>
    </location>
</feature>
<dbReference type="GO" id="GO:0003723">
    <property type="term" value="F:RNA binding"/>
    <property type="evidence" value="ECO:0007669"/>
    <property type="project" value="InterPro"/>
</dbReference>
<dbReference type="InterPro" id="IPR006224">
    <property type="entry name" value="PsdUridine_synth_RluA-like_CS"/>
</dbReference>
<name>A0A426TXG0_9CHLR</name>
<comment type="catalytic activity">
    <reaction evidence="1">
        <text>a uridine in RNA = a pseudouridine in RNA</text>
        <dbReference type="Rhea" id="RHEA:48348"/>
        <dbReference type="Rhea" id="RHEA-COMP:12068"/>
        <dbReference type="Rhea" id="RHEA-COMP:12069"/>
        <dbReference type="ChEBI" id="CHEBI:65314"/>
        <dbReference type="ChEBI" id="CHEBI:65315"/>
    </reaction>
</comment>
<dbReference type="GO" id="GO:0000455">
    <property type="term" value="P:enzyme-directed rRNA pseudouridine synthesis"/>
    <property type="evidence" value="ECO:0007669"/>
    <property type="project" value="TreeGrafter"/>
</dbReference>
<evidence type="ECO:0000313" key="8">
    <source>
        <dbReference type="Proteomes" id="UP000280307"/>
    </source>
</evidence>
<dbReference type="Gene3D" id="3.30.2350.10">
    <property type="entry name" value="Pseudouridine synthase"/>
    <property type="match status" value="1"/>
</dbReference>
<dbReference type="CDD" id="cd02869">
    <property type="entry name" value="PseudoU_synth_RluA_like"/>
    <property type="match status" value="1"/>
</dbReference>
<dbReference type="InterPro" id="IPR006145">
    <property type="entry name" value="PsdUridine_synth_RsuA/RluA"/>
</dbReference>
<dbReference type="PROSITE" id="PS01129">
    <property type="entry name" value="PSI_RLU"/>
    <property type="match status" value="1"/>
</dbReference>
<dbReference type="AlphaFoldDB" id="A0A426TXG0"/>
<comment type="caution">
    <text evidence="7">The sequence shown here is derived from an EMBL/GenBank/DDBJ whole genome shotgun (WGS) entry which is preliminary data.</text>
</comment>
<dbReference type="SUPFAM" id="SSF55120">
    <property type="entry name" value="Pseudouridine synthase"/>
    <property type="match status" value="1"/>
</dbReference>
<sequence>MHPIPQQLTFTIPPHLAGAPVHAAAAELAADLGQTVVARGGAWLDGRRVVDAATPVAAGAILVLRLPPNGCYNEIELCAADLIFEDAWLMVLHKAASCYVSATPWDVCGNLLAALQRFLLARDGSAPPLHLAHRLDRDTSGLLLVSKHPAANAPLQHAFAHGQVAKRYTCLCAGVPTWEQMELQTGHGRGARGLWRLYPLAEVGQALPMGGGRVRLAHTSFELEAAWGDHARVRATLHTGRTHQIRLHMASLGLPLLGDVRYGGPSEHNGQLLSRHMLHATELRLAHPVTGEPLAWCLPAPWE</sequence>
<dbReference type="Pfam" id="PF00849">
    <property type="entry name" value="PseudoU_synth_2"/>
    <property type="match status" value="1"/>
</dbReference>
<protein>
    <recommendedName>
        <fullName evidence="4">RNA pseudouridylate synthase</fullName>
    </recommendedName>
    <alternativeName>
        <fullName evidence="5">RNA-uridine isomerase</fullName>
    </alternativeName>
</protein>
<proteinExistence type="inferred from homology"/>
<dbReference type="InterPro" id="IPR050188">
    <property type="entry name" value="RluA_PseudoU_synthase"/>
</dbReference>
<dbReference type="PANTHER" id="PTHR21600">
    <property type="entry name" value="MITOCHONDRIAL RNA PSEUDOURIDINE SYNTHASE"/>
    <property type="match status" value="1"/>
</dbReference>
<evidence type="ECO:0000313" key="7">
    <source>
        <dbReference type="EMBL" id="RRR70379.1"/>
    </source>
</evidence>
<comment type="similarity">
    <text evidence="2">Belongs to the pseudouridine synthase RluA family.</text>
</comment>